<dbReference type="RefSeq" id="WP_011592102.1">
    <property type="nucleotide sequence ID" value="NC_008262.1"/>
</dbReference>
<proteinExistence type="predicted"/>
<dbReference type="Pfam" id="PF04369">
    <property type="entry name" value="Lactococcin"/>
    <property type="match status" value="1"/>
</dbReference>
<dbReference type="KEGG" id="cpr:CPR_1081"/>
<accession>Q0SU04</accession>
<organism evidence="1 2">
    <name type="scientific">Clostridium perfringens (strain SM101 / Type A)</name>
    <dbReference type="NCBI Taxonomy" id="289380"/>
    <lineage>
        <taxon>Bacteria</taxon>
        <taxon>Bacillati</taxon>
        <taxon>Bacillota</taxon>
        <taxon>Clostridia</taxon>
        <taxon>Eubacteriales</taxon>
        <taxon>Clostridiaceae</taxon>
        <taxon>Clostridium</taxon>
    </lineage>
</organism>
<protein>
    <submittedName>
        <fullName evidence="1">Bacteriocin lactococcin A</fullName>
    </submittedName>
</protein>
<dbReference type="AlphaFoldDB" id="Q0SU04"/>
<evidence type="ECO:0000313" key="2">
    <source>
        <dbReference type="Proteomes" id="UP000001824"/>
    </source>
</evidence>
<reference evidence="1 2" key="1">
    <citation type="journal article" date="2006" name="Genome Res.">
        <title>Skewed genomic variability in strains of the toxigenic bacterial pathogen, Clostridium perfringens.</title>
        <authorList>
            <person name="Myers G.S."/>
            <person name="Rasko D.A."/>
            <person name="Cheung J.K."/>
            <person name="Ravel J."/>
            <person name="Seshadri R."/>
            <person name="Deboy R.T."/>
            <person name="Ren Q."/>
            <person name="Varga J."/>
            <person name="Awad M.M."/>
            <person name="Brinkac L.M."/>
            <person name="Daugherty S.C."/>
            <person name="Haft D.H."/>
            <person name="Dodson R.J."/>
            <person name="Madupu R."/>
            <person name="Nelson W.C."/>
            <person name="Rosovitz M.J."/>
            <person name="Sullivan S.A."/>
            <person name="Khouri H."/>
            <person name="Dimitrov G.I."/>
            <person name="Watkins K.L."/>
            <person name="Mulligan S."/>
            <person name="Benton J."/>
            <person name="Radune D."/>
            <person name="Fisher D.J."/>
            <person name="Atkins H.S."/>
            <person name="Hiscox T."/>
            <person name="Jost B.H."/>
            <person name="Billington S.J."/>
            <person name="Songer J.G."/>
            <person name="McClane B.A."/>
            <person name="Titball R.W."/>
            <person name="Rood J.I."/>
            <person name="Melville S.B."/>
            <person name="Paulsen I.T."/>
        </authorList>
    </citation>
    <scope>NUCLEOTIDE SEQUENCE [LARGE SCALE GENOMIC DNA]</scope>
    <source>
        <strain evidence="2">SM101 / Type A</strain>
    </source>
</reference>
<evidence type="ECO:0000313" key="1">
    <source>
        <dbReference type="EMBL" id="ABG87413.1"/>
    </source>
</evidence>
<gene>
    <name evidence="1" type="primary">lcnA</name>
    <name evidence="1" type="ordered locus">CPR_1081</name>
</gene>
<name>Q0SU04_CLOPS</name>
<sequence length="69" mass="7732">MENLNLNQLENINGGYWKTIWAVGPGLYQRDTETGKYRWIQTQDNLSYTTNVIANGWAGSAAGGYFSGR</sequence>
<dbReference type="GO" id="GO:0005576">
    <property type="term" value="C:extracellular region"/>
    <property type="evidence" value="ECO:0007669"/>
    <property type="project" value="InterPro"/>
</dbReference>
<dbReference type="Proteomes" id="UP000001824">
    <property type="component" value="Chromosome"/>
</dbReference>
<dbReference type="InterPro" id="IPR007464">
    <property type="entry name" value="Bacteriocin_IId"/>
</dbReference>
<dbReference type="EMBL" id="CP000312">
    <property type="protein sequence ID" value="ABG87413.1"/>
    <property type="molecule type" value="Genomic_DNA"/>
</dbReference>
<dbReference type="GO" id="GO:0042742">
    <property type="term" value="P:defense response to bacterium"/>
    <property type="evidence" value="ECO:0007669"/>
    <property type="project" value="InterPro"/>
</dbReference>